<reference evidence="2 3" key="1">
    <citation type="submission" date="2019-09" db="EMBL/GenBank/DDBJ databases">
        <title>YIM 132548 draft genome.</title>
        <authorList>
            <person name="Jiang L."/>
        </authorList>
    </citation>
    <scope>NUCLEOTIDE SEQUENCE [LARGE SCALE GENOMIC DNA]</scope>
    <source>
        <strain evidence="2 3">YIM 132548</strain>
    </source>
</reference>
<dbReference type="EMBL" id="VZZJ01000006">
    <property type="protein sequence ID" value="KAB1073920.1"/>
    <property type="molecule type" value="Genomic_DNA"/>
</dbReference>
<name>A0A6N6MRT5_9HYPH</name>
<dbReference type="Proteomes" id="UP000441523">
    <property type="component" value="Unassembled WGS sequence"/>
</dbReference>
<comment type="caution">
    <text evidence="2">The sequence shown here is derived from an EMBL/GenBank/DDBJ whole genome shotgun (WGS) entry which is preliminary data.</text>
</comment>
<organism evidence="2 3">
    <name type="scientific">Methylobacterium planeticum</name>
    <dbReference type="NCBI Taxonomy" id="2615211"/>
    <lineage>
        <taxon>Bacteria</taxon>
        <taxon>Pseudomonadati</taxon>
        <taxon>Pseudomonadota</taxon>
        <taxon>Alphaproteobacteria</taxon>
        <taxon>Hyphomicrobiales</taxon>
        <taxon>Methylobacteriaceae</taxon>
        <taxon>Methylobacterium</taxon>
    </lineage>
</organism>
<protein>
    <submittedName>
        <fullName evidence="2">DUF2865 domain-containing protein</fullName>
    </submittedName>
</protein>
<keyword evidence="1" id="KW-0732">Signal</keyword>
<dbReference type="AlphaFoldDB" id="A0A6N6MRT5"/>
<accession>A0A6N6MRT5</accession>
<dbReference type="Pfam" id="PF11064">
    <property type="entry name" value="DUF2865"/>
    <property type="match status" value="1"/>
</dbReference>
<evidence type="ECO:0000313" key="2">
    <source>
        <dbReference type="EMBL" id="KAB1073920.1"/>
    </source>
</evidence>
<feature type="signal peptide" evidence="1">
    <location>
        <begin position="1"/>
        <end position="30"/>
    </location>
</feature>
<dbReference type="InterPro" id="IPR021293">
    <property type="entry name" value="DUF2865"/>
</dbReference>
<proteinExistence type="predicted"/>
<dbReference type="RefSeq" id="WP_150962963.1">
    <property type="nucleotide sequence ID" value="NZ_VZZJ01000006.1"/>
</dbReference>
<feature type="chain" id="PRO_5026845179" evidence="1">
    <location>
        <begin position="31"/>
        <end position="334"/>
    </location>
</feature>
<keyword evidence="3" id="KW-1185">Reference proteome</keyword>
<sequence>MPLIRSQTRQLVRVLAAALCVAVAGIGAAAAQTSGACQRYRAELANVSDGASVARALQSEIARLEAYFRTLNCEGGKFLFFDTRPPQCGAVEQRIRALNAGYGPENGEVAAARRRQLQAAVASACADQPRGADAASDLYARGGSQVICVRTCDGAYFPMNNLPDGREGANELCQALCPGAEAAAYSMPRGDDALKHAATVKGSRAYASLANAFKFQKAFVPNCSCKREGQSWAQSLVKAESMLVRHKGDIFVTPMQAEALSRPKVRLTLVGRADKTAAGLAADAAGRAGEAAPLVPDAAVATAKDERAPIRVIAPNVIAVPKLLAVPGPVTATP</sequence>
<gene>
    <name evidence="2" type="ORF">F6X51_09300</name>
</gene>
<evidence type="ECO:0000313" key="3">
    <source>
        <dbReference type="Proteomes" id="UP000441523"/>
    </source>
</evidence>
<evidence type="ECO:0000256" key="1">
    <source>
        <dbReference type="SAM" id="SignalP"/>
    </source>
</evidence>